<proteinExistence type="predicted"/>
<dbReference type="STRING" id="1817813.A2008_12530"/>
<comment type="caution">
    <text evidence="2">The sequence shown here is derived from an EMBL/GenBank/DDBJ whole genome shotgun (WGS) entry which is preliminary data.</text>
</comment>
<feature type="transmembrane region" description="Helical" evidence="1">
    <location>
        <begin position="516"/>
        <end position="540"/>
    </location>
</feature>
<keyword evidence="1" id="KW-0812">Transmembrane</keyword>
<dbReference type="AlphaFoldDB" id="A0A1F7WV30"/>
<protein>
    <recommendedName>
        <fullName evidence="4">Tetratricopeptide repeat protein</fullName>
    </recommendedName>
</protein>
<reference evidence="2 3" key="1">
    <citation type="journal article" date="2016" name="Nat. Commun.">
        <title>Thousands of microbial genomes shed light on interconnected biogeochemical processes in an aquifer system.</title>
        <authorList>
            <person name="Anantharaman K."/>
            <person name="Brown C.T."/>
            <person name="Hug L.A."/>
            <person name="Sharon I."/>
            <person name="Castelle C.J."/>
            <person name="Probst A.J."/>
            <person name="Thomas B.C."/>
            <person name="Singh A."/>
            <person name="Wilkins M.J."/>
            <person name="Karaoz U."/>
            <person name="Brodie E.L."/>
            <person name="Williams K.H."/>
            <person name="Hubbard S.S."/>
            <person name="Banfield J.F."/>
        </authorList>
    </citation>
    <scope>NUCLEOTIDE SEQUENCE [LARGE SCALE GENOMIC DNA]</scope>
</reference>
<sequence length="614" mass="70840">MNNFKLEDSIEYRQIKSIYRIIENVFNSGDNGFIANASRSFQLIVSQIEREIESISKTSCLSNESTLLYSRHELISTFISQQAIDPICKEFNLKLSKNLNNISSIANYSYAKRILWYDYEFSDDFKPYSVGTSDESTDVKMSRHSRKKAEDYFRNGHIENAFISFINSEEKHYGDFLSCYQLGLICFFEKGEHESALNYFKKAAKFSQTKLKKIYVQSTFFCALIHRLAAVNGNPDSYPLAVAESKQAYEADPENPGAIYGYAQTLACSPSYTSELQHTMSLLLDLVQTNDIFLLQMIYDRALDNLLEEIDMLYNGVYNEAQSEVREITAKIDDFLQRLTSDSSYSVMPSKIAAIKSENREIAATAESDNSYFQILALRQRAEKLNDSLQVIIKEVSENKSFFDFKSFLEDIAIKCSDELNNEILKPFTAAQKDFDKKIKELIQMNKVYPVLDTETFLGNYKKTSLGEGDPLPSEDWRKHRIYSLVKTLSGCFMVMIFFTVLFGYALLYYGEMEMFFKIAMALNFILWPVYGTFFGKIYYGFIENKRSGLMEEIKKLDEFIYSNEKKKQEATAETKRKYVKMIIERKNVTNSVAEQILELGMDGKFEKVKTLVS</sequence>
<evidence type="ECO:0000313" key="2">
    <source>
        <dbReference type="EMBL" id="OGM06018.1"/>
    </source>
</evidence>
<dbReference type="SUPFAM" id="SSF48452">
    <property type="entry name" value="TPR-like"/>
    <property type="match status" value="1"/>
</dbReference>
<evidence type="ECO:0000256" key="1">
    <source>
        <dbReference type="SAM" id="Phobius"/>
    </source>
</evidence>
<organism evidence="2 3">
    <name type="scientific">Candidatus Wallbacteria bacterium GWC2_49_35</name>
    <dbReference type="NCBI Taxonomy" id="1817813"/>
    <lineage>
        <taxon>Bacteria</taxon>
        <taxon>Candidatus Walliibacteriota</taxon>
    </lineage>
</organism>
<keyword evidence="1" id="KW-0472">Membrane</keyword>
<dbReference type="EMBL" id="MGFH01000084">
    <property type="protein sequence ID" value="OGM06018.1"/>
    <property type="molecule type" value="Genomic_DNA"/>
</dbReference>
<gene>
    <name evidence="2" type="ORF">A2008_12530</name>
</gene>
<accession>A0A1F7WV30</accession>
<dbReference type="Proteomes" id="UP000178735">
    <property type="component" value="Unassembled WGS sequence"/>
</dbReference>
<keyword evidence="1" id="KW-1133">Transmembrane helix</keyword>
<evidence type="ECO:0008006" key="4">
    <source>
        <dbReference type="Google" id="ProtNLM"/>
    </source>
</evidence>
<name>A0A1F7WV30_9BACT</name>
<feature type="transmembrane region" description="Helical" evidence="1">
    <location>
        <begin position="488"/>
        <end position="510"/>
    </location>
</feature>
<evidence type="ECO:0000313" key="3">
    <source>
        <dbReference type="Proteomes" id="UP000178735"/>
    </source>
</evidence>
<dbReference type="Gene3D" id="1.25.40.10">
    <property type="entry name" value="Tetratricopeptide repeat domain"/>
    <property type="match status" value="1"/>
</dbReference>
<dbReference type="InterPro" id="IPR011990">
    <property type="entry name" value="TPR-like_helical_dom_sf"/>
</dbReference>